<dbReference type="PANTHER" id="PTHR41156:SF1">
    <property type="entry name" value="ZASP-LIKE MOTIF DOMAIN-CONTAINING PROTEIN"/>
    <property type="match status" value="1"/>
</dbReference>
<gene>
    <name evidence="2" type="ORF">g.11343</name>
</gene>
<dbReference type="EMBL" id="GEDC01018177">
    <property type="protein sequence ID" value="JAS19121.1"/>
    <property type="molecule type" value="Transcribed_RNA"/>
</dbReference>
<dbReference type="PANTHER" id="PTHR41156">
    <property type="entry name" value="AGAP006184-PA"/>
    <property type="match status" value="1"/>
</dbReference>
<accession>A0A1B6D0C4</accession>
<feature type="compositionally biased region" description="Polar residues" evidence="1">
    <location>
        <begin position="413"/>
        <end position="471"/>
    </location>
</feature>
<feature type="compositionally biased region" description="Basic and acidic residues" evidence="1">
    <location>
        <begin position="204"/>
        <end position="224"/>
    </location>
</feature>
<feature type="compositionally biased region" description="Basic and acidic residues" evidence="1">
    <location>
        <begin position="233"/>
        <end position="244"/>
    </location>
</feature>
<feature type="region of interest" description="Disordered" evidence="1">
    <location>
        <begin position="587"/>
        <end position="622"/>
    </location>
</feature>
<feature type="compositionally biased region" description="Basic and acidic residues" evidence="1">
    <location>
        <begin position="382"/>
        <end position="392"/>
    </location>
</feature>
<evidence type="ECO:0000256" key="1">
    <source>
        <dbReference type="SAM" id="MobiDB-lite"/>
    </source>
</evidence>
<feature type="compositionally biased region" description="Low complexity" evidence="1">
    <location>
        <begin position="612"/>
        <end position="621"/>
    </location>
</feature>
<organism evidence="2">
    <name type="scientific">Clastoptera arizonana</name>
    <name type="common">Arizona spittle bug</name>
    <dbReference type="NCBI Taxonomy" id="38151"/>
    <lineage>
        <taxon>Eukaryota</taxon>
        <taxon>Metazoa</taxon>
        <taxon>Ecdysozoa</taxon>
        <taxon>Arthropoda</taxon>
        <taxon>Hexapoda</taxon>
        <taxon>Insecta</taxon>
        <taxon>Pterygota</taxon>
        <taxon>Neoptera</taxon>
        <taxon>Paraneoptera</taxon>
        <taxon>Hemiptera</taxon>
        <taxon>Auchenorrhyncha</taxon>
        <taxon>Cercopoidea</taxon>
        <taxon>Clastopteridae</taxon>
        <taxon>Clastoptera</taxon>
    </lineage>
</organism>
<feature type="compositionally biased region" description="Polar residues" evidence="1">
    <location>
        <begin position="367"/>
        <end position="381"/>
    </location>
</feature>
<reference evidence="2" key="1">
    <citation type="submission" date="2015-12" db="EMBL/GenBank/DDBJ databases">
        <title>De novo transcriptome assembly of four potential Pierce s Disease insect vectors from Arizona vineyards.</title>
        <authorList>
            <person name="Tassone E.E."/>
        </authorList>
    </citation>
    <scope>NUCLEOTIDE SEQUENCE</scope>
</reference>
<feature type="compositionally biased region" description="Polar residues" evidence="1">
    <location>
        <begin position="173"/>
        <end position="185"/>
    </location>
</feature>
<feature type="compositionally biased region" description="Polar residues" evidence="1">
    <location>
        <begin position="268"/>
        <end position="294"/>
    </location>
</feature>
<evidence type="ECO:0000313" key="2">
    <source>
        <dbReference type="EMBL" id="JAS19121.1"/>
    </source>
</evidence>
<feature type="region of interest" description="Disordered" evidence="1">
    <location>
        <begin position="168"/>
        <end position="312"/>
    </location>
</feature>
<feature type="region of interest" description="Disordered" evidence="1">
    <location>
        <begin position="351"/>
        <end position="500"/>
    </location>
</feature>
<feature type="compositionally biased region" description="Pro residues" evidence="1">
    <location>
        <begin position="485"/>
        <end position="495"/>
    </location>
</feature>
<proteinExistence type="predicted"/>
<dbReference type="AlphaFoldDB" id="A0A1B6D0C4"/>
<name>A0A1B6D0C4_9HEMI</name>
<protein>
    <submittedName>
        <fullName evidence="2">Uncharacterized protein</fullName>
    </submittedName>
</protein>
<sequence>MANTRQTISTNNHDGNLDALLEELQTSVSRPGSSLGINGGPVSGYREVTRTITTESTGQPAGKTTEYQIEYLNPANSTTVLADFGKDLGLLKESDLHAGRNIASYKTVQYEYKTSGTQNQSVTGSDLRMHQNINELDSLLDDLHTAQRTGFADTSRSVKQVQGIDSGLLEPIDTSTPHGGHSTQSIEKRSFQEQRYGSVGRQSPAREREVKKELIFTGGSKKDFQPVPSPIQQRKEIYKYETHKTTRSGNTRDVSPPQDRRQPSPSPLKNTNSSPSSNRQITSVRSYNYSSNDQDIPRASALHRSPSPASKIAHTTVKSYQREYNSTHDSAFDASKSNRSQSPLTKVTSSTAYNYNAPEPPKAPPTSKITSVNSYNYSSTRESNKQSYHDNSRTPPPHRSPSPVAFTQPPLPSTTTNTVKTYNFETSPRPQSPQPIQKFSPSDPSRTLTYQVSPPQQQPTVISYKYSSTSTHDSKYPGEENAPLLPRPFPSPSPVPNNHLQQPPTKLDDLMASFSDTEMQQQHESTRYYPPQAPREHITPVRLESTPLPAQPSPAPAATAMQSKSKNVAGPPVYYPPGVELFSKKEEASFQQQGGGGKMKAKAKYEYEASGKSKSKSSSGKTVVPVCLPVCCAMPCSIM</sequence>